<protein>
    <submittedName>
        <fullName evidence="1">7948_t:CDS:1</fullName>
    </submittedName>
</protein>
<keyword evidence="2" id="KW-1185">Reference proteome</keyword>
<dbReference type="Proteomes" id="UP000789702">
    <property type="component" value="Unassembled WGS sequence"/>
</dbReference>
<accession>A0ACA9Q012</accession>
<proteinExistence type="predicted"/>
<feature type="non-terminal residue" evidence="1">
    <location>
        <position position="1"/>
    </location>
</feature>
<evidence type="ECO:0000313" key="1">
    <source>
        <dbReference type="EMBL" id="CAG8730177.1"/>
    </source>
</evidence>
<gene>
    <name evidence="1" type="ORF">DHETER_LOCUS13387</name>
</gene>
<sequence>LIKEIFNENLDNVHISNYYSEDNDRNEENEEENIFNDGMEDECEEIKMFTYIPTYNTPQSSIN</sequence>
<organism evidence="1 2">
    <name type="scientific">Dentiscutata heterogama</name>
    <dbReference type="NCBI Taxonomy" id="1316150"/>
    <lineage>
        <taxon>Eukaryota</taxon>
        <taxon>Fungi</taxon>
        <taxon>Fungi incertae sedis</taxon>
        <taxon>Mucoromycota</taxon>
        <taxon>Glomeromycotina</taxon>
        <taxon>Glomeromycetes</taxon>
        <taxon>Diversisporales</taxon>
        <taxon>Gigasporaceae</taxon>
        <taxon>Dentiscutata</taxon>
    </lineage>
</organism>
<dbReference type="EMBL" id="CAJVPU010036464">
    <property type="protein sequence ID" value="CAG8730177.1"/>
    <property type="molecule type" value="Genomic_DNA"/>
</dbReference>
<name>A0ACA9Q012_9GLOM</name>
<evidence type="ECO:0000313" key="2">
    <source>
        <dbReference type="Proteomes" id="UP000789702"/>
    </source>
</evidence>
<reference evidence="1" key="1">
    <citation type="submission" date="2021-06" db="EMBL/GenBank/DDBJ databases">
        <authorList>
            <person name="Kallberg Y."/>
            <person name="Tangrot J."/>
            <person name="Rosling A."/>
        </authorList>
    </citation>
    <scope>NUCLEOTIDE SEQUENCE</scope>
    <source>
        <strain evidence="1">IL203A</strain>
    </source>
</reference>
<comment type="caution">
    <text evidence="1">The sequence shown here is derived from an EMBL/GenBank/DDBJ whole genome shotgun (WGS) entry which is preliminary data.</text>
</comment>